<dbReference type="Pfam" id="PF13302">
    <property type="entry name" value="Acetyltransf_3"/>
    <property type="match status" value="1"/>
</dbReference>
<dbReference type="PANTHER" id="PTHR43792">
    <property type="entry name" value="GNAT FAMILY, PUTATIVE (AFU_ORTHOLOGUE AFUA_3G00765)-RELATED-RELATED"/>
    <property type="match status" value="1"/>
</dbReference>
<sequence length="192" mass="20649">MTVDLEGRAPQHVRSERVRLDAVTADDVDDLVAIGRSLEHVWWTFPPVDLPDRSAAAALVDAVVAAWARDGLGYWTVRDPGSRVVLGFGGCSQLRAPTWNLYYRARPSAQGRGLAAEVLQVACDWARAVDPDVPVTAVIRAQNVRAADDVQQVGLSLVHQDDDGGDQARRVYADRDLPAATLAGLLGAFPAS</sequence>
<dbReference type="SUPFAM" id="SSF55729">
    <property type="entry name" value="Acyl-CoA N-acyltransferases (Nat)"/>
    <property type="match status" value="1"/>
</dbReference>
<dbReference type="InterPro" id="IPR000182">
    <property type="entry name" value="GNAT_dom"/>
</dbReference>
<dbReference type="EMBL" id="PGTZ01000008">
    <property type="protein sequence ID" value="PJI93373.1"/>
    <property type="molecule type" value="Genomic_DNA"/>
</dbReference>
<proteinExistence type="predicted"/>
<dbReference type="Gene3D" id="3.40.630.30">
    <property type="match status" value="1"/>
</dbReference>
<dbReference type="PANTHER" id="PTHR43792:SF1">
    <property type="entry name" value="N-ACETYLTRANSFERASE DOMAIN-CONTAINING PROTEIN"/>
    <property type="match status" value="1"/>
</dbReference>
<gene>
    <name evidence="2" type="ORF">CLV34_1942</name>
</gene>
<dbReference type="GO" id="GO:0016747">
    <property type="term" value="F:acyltransferase activity, transferring groups other than amino-acyl groups"/>
    <property type="evidence" value="ECO:0007669"/>
    <property type="project" value="InterPro"/>
</dbReference>
<dbReference type="AlphaFoldDB" id="A0A2M8WR23"/>
<evidence type="ECO:0000313" key="3">
    <source>
        <dbReference type="Proteomes" id="UP000231586"/>
    </source>
</evidence>
<accession>A0A2M8WR23</accession>
<dbReference type="Proteomes" id="UP000231586">
    <property type="component" value="Unassembled WGS sequence"/>
</dbReference>
<protein>
    <submittedName>
        <fullName evidence="2">RimJ/RimL family protein N-acetyltransferase</fullName>
    </submittedName>
</protein>
<evidence type="ECO:0000313" key="2">
    <source>
        <dbReference type="EMBL" id="PJI93373.1"/>
    </source>
</evidence>
<evidence type="ECO:0000259" key="1">
    <source>
        <dbReference type="Pfam" id="PF13302"/>
    </source>
</evidence>
<keyword evidence="2" id="KW-0808">Transferase</keyword>
<keyword evidence="3" id="KW-1185">Reference proteome</keyword>
<name>A0A2M8WR23_9MICO</name>
<dbReference type="InterPro" id="IPR016181">
    <property type="entry name" value="Acyl_CoA_acyltransferase"/>
</dbReference>
<feature type="domain" description="N-acetyltransferase" evidence="1">
    <location>
        <begin position="17"/>
        <end position="147"/>
    </location>
</feature>
<comment type="caution">
    <text evidence="2">The sequence shown here is derived from an EMBL/GenBank/DDBJ whole genome shotgun (WGS) entry which is preliminary data.</text>
</comment>
<organism evidence="2 3">
    <name type="scientific">Luteimicrobium subarcticum</name>
    <dbReference type="NCBI Taxonomy" id="620910"/>
    <lineage>
        <taxon>Bacteria</taxon>
        <taxon>Bacillati</taxon>
        <taxon>Actinomycetota</taxon>
        <taxon>Actinomycetes</taxon>
        <taxon>Micrococcales</taxon>
        <taxon>Luteimicrobium</taxon>
    </lineage>
</organism>
<reference evidence="2 3" key="1">
    <citation type="submission" date="2017-11" db="EMBL/GenBank/DDBJ databases">
        <title>Genomic Encyclopedia of Archaeal and Bacterial Type Strains, Phase II (KMG-II): From Individual Species to Whole Genera.</title>
        <authorList>
            <person name="Goeker M."/>
        </authorList>
    </citation>
    <scope>NUCLEOTIDE SEQUENCE [LARGE SCALE GENOMIC DNA]</scope>
    <source>
        <strain evidence="2 3">DSM 22413</strain>
    </source>
</reference>
<dbReference type="InterPro" id="IPR051531">
    <property type="entry name" value="N-acetyltransferase"/>
</dbReference>